<protein>
    <submittedName>
        <fullName evidence="3">(R)-mandelonitrile lyase 1-like</fullName>
    </submittedName>
</protein>
<reference evidence="4 5" key="1">
    <citation type="submission" date="2019-08" db="EMBL/GenBank/DDBJ databases">
        <title>Draft genome sequences of two oriental melons (Cucumis melo L. var makuwa).</title>
        <authorList>
            <person name="Kwon S.-Y."/>
        </authorList>
    </citation>
    <scope>NUCLEOTIDE SEQUENCE [LARGE SCALE GENOMIC DNA]</scope>
    <source>
        <strain evidence="5">cv. Chang Bougi</strain>
        <strain evidence="4">cv. SW 3</strain>
        <tissue evidence="3">Leaf</tissue>
    </source>
</reference>
<evidence type="ECO:0000313" key="4">
    <source>
        <dbReference type="Proteomes" id="UP000321393"/>
    </source>
</evidence>
<evidence type="ECO:0000313" key="3">
    <source>
        <dbReference type="EMBL" id="TYK22037.1"/>
    </source>
</evidence>
<evidence type="ECO:0000313" key="5">
    <source>
        <dbReference type="Proteomes" id="UP000321947"/>
    </source>
</evidence>
<gene>
    <name evidence="3" type="ORF">E5676_scaffold318G00100</name>
    <name evidence="2" type="ORF">E6C27_scaffold22G00600</name>
</gene>
<proteinExistence type="predicted"/>
<dbReference type="Proteomes" id="UP000321393">
    <property type="component" value="Unassembled WGS sequence"/>
</dbReference>
<evidence type="ECO:0000313" key="2">
    <source>
        <dbReference type="EMBL" id="KAA0060287.1"/>
    </source>
</evidence>
<comment type="caution">
    <text evidence="3">The sequence shown here is derived from an EMBL/GenBank/DDBJ whole genome shotgun (WGS) entry which is preliminary data.</text>
</comment>
<keyword evidence="3" id="KW-0456">Lyase</keyword>
<accession>A0A5D3DED2</accession>
<feature type="compositionally biased region" description="Low complexity" evidence="1">
    <location>
        <begin position="31"/>
        <end position="41"/>
    </location>
</feature>
<organism evidence="3 5">
    <name type="scientific">Cucumis melo var. makuwa</name>
    <name type="common">Oriental melon</name>
    <dbReference type="NCBI Taxonomy" id="1194695"/>
    <lineage>
        <taxon>Eukaryota</taxon>
        <taxon>Viridiplantae</taxon>
        <taxon>Streptophyta</taxon>
        <taxon>Embryophyta</taxon>
        <taxon>Tracheophyta</taxon>
        <taxon>Spermatophyta</taxon>
        <taxon>Magnoliopsida</taxon>
        <taxon>eudicotyledons</taxon>
        <taxon>Gunneridae</taxon>
        <taxon>Pentapetalae</taxon>
        <taxon>rosids</taxon>
        <taxon>fabids</taxon>
        <taxon>Cucurbitales</taxon>
        <taxon>Cucurbitaceae</taxon>
        <taxon>Benincaseae</taxon>
        <taxon>Cucumis</taxon>
    </lineage>
</organism>
<sequence>MCTMSQFLTSLDESDGLFDFNVEEFNTVTNTSSVDNTSNASQSAAPTSKRRQHSKNLELDRYVAQNRKILISIAPGQDKAISPHVVCFNNTISVLMRDTFSVHFLKCIDVTLEYIEVIKISLLQWFVLDFTDQTLLGLLSIKCSPCGRSSRDKTTAISRSLMILNRLVPTHPQIEQSGARLALPLRPLPHSTISGEL</sequence>
<dbReference type="EMBL" id="SSTE01005668">
    <property type="protein sequence ID" value="KAA0060287.1"/>
    <property type="molecule type" value="Genomic_DNA"/>
</dbReference>
<feature type="region of interest" description="Disordered" evidence="1">
    <location>
        <begin position="31"/>
        <end position="54"/>
    </location>
</feature>
<dbReference type="Proteomes" id="UP000321947">
    <property type="component" value="Unassembled WGS sequence"/>
</dbReference>
<name>A0A5D3DED2_CUCMM</name>
<evidence type="ECO:0000256" key="1">
    <source>
        <dbReference type="SAM" id="MobiDB-lite"/>
    </source>
</evidence>
<dbReference type="AlphaFoldDB" id="A0A5D3DED2"/>
<dbReference type="EMBL" id="SSTD01005234">
    <property type="protein sequence ID" value="TYK22037.1"/>
    <property type="molecule type" value="Genomic_DNA"/>
</dbReference>
<dbReference type="GO" id="GO:0016829">
    <property type="term" value="F:lyase activity"/>
    <property type="evidence" value="ECO:0007669"/>
    <property type="project" value="UniProtKB-KW"/>
</dbReference>